<evidence type="ECO:0000313" key="2">
    <source>
        <dbReference type="Proteomes" id="UP000807025"/>
    </source>
</evidence>
<name>A0A9P6D5S0_PLEER</name>
<proteinExistence type="predicted"/>
<organism evidence="1 2">
    <name type="scientific">Pleurotus eryngii</name>
    <name type="common">Boletus of the steppes</name>
    <dbReference type="NCBI Taxonomy" id="5323"/>
    <lineage>
        <taxon>Eukaryota</taxon>
        <taxon>Fungi</taxon>
        <taxon>Dikarya</taxon>
        <taxon>Basidiomycota</taxon>
        <taxon>Agaricomycotina</taxon>
        <taxon>Agaricomycetes</taxon>
        <taxon>Agaricomycetidae</taxon>
        <taxon>Agaricales</taxon>
        <taxon>Pleurotineae</taxon>
        <taxon>Pleurotaceae</taxon>
        <taxon>Pleurotus</taxon>
    </lineage>
</organism>
<dbReference type="Proteomes" id="UP000807025">
    <property type="component" value="Unassembled WGS sequence"/>
</dbReference>
<evidence type="ECO:0000313" key="1">
    <source>
        <dbReference type="EMBL" id="KAF9493776.1"/>
    </source>
</evidence>
<sequence>MSLKSTQYHPQSEHVINGVSVMGGNIREDDVEAFMLRWILGRWQVGSCSRVWNSDSQVGNSSTWTMKRLWTVTGNPVWSASAPHQDVWGKALVSVQQSKENNCVNGHNGTSKAALQRSQA</sequence>
<comment type="caution">
    <text evidence="1">The sequence shown here is derived from an EMBL/GenBank/DDBJ whole genome shotgun (WGS) entry which is preliminary data.</text>
</comment>
<protein>
    <submittedName>
        <fullName evidence="1">Uncharacterized protein</fullName>
    </submittedName>
</protein>
<gene>
    <name evidence="1" type="ORF">BDN71DRAFT_1449834</name>
</gene>
<keyword evidence="2" id="KW-1185">Reference proteome</keyword>
<dbReference type="AlphaFoldDB" id="A0A9P6D5S0"/>
<dbReference type="EMBL" id="MU154581">
    <property type="protein sequence ID" value="KAF9493776.1"/>
    <property type="molecule type" value="Genomic_DNA"/>
</dbReference>
<reference evidence="1" key="1">
    <citation type="submission" date="2020-11" db="EMBL/GenBank/DDBJ databases">
        <authorList>
            <consortium name="DOE Joint Genome Institute"/>
            <person name="Ahrendt S."/>
            <person name="Riley R."/>
            <person name="Andreopoulos W."/>
            <person name="Labutti K."/>
            <person name="Pangilinan J."/>
            <person name="Ruiz-Duenas F.J."/>
            <person name="Barrasa J.M."/>
            <person name="Sanchez-Garcia M."/>
            <person name="Camarero S."/>
            <person name="Miyauchi S."/>
            <person name="Serrano A."/>
            <person name="Linde D."/>
            <person name="Babiker R."/>
            <person name="Drula E."/>
            <person name="Ayuso-Fernandez I."/>
            <person name="Pacheco R."/>
            <person name="Padilla G."/>
            <person name="Ferreira P."/>
            <person name="Barriuso J."/>
            <person name="Kellner H."/>
            <person name="Castanera R."/>
            <person name="Alfaro M."/>
            <person name="Ramirez L."/>
            <person name="Pisabarro A.G."/>
            <person name="Kuo A."/>
            <person name="Tritt A."/>
            <person name="Lipzen A."/>
            <person name="He G."/>
            <person name="Yan M."/>
            <person name="Ng V."/>
            <person name="Cullen D."/>
            <person name="Martin F."/>
            <person name="Rosso M.-N."/>
            <person name="Henrissat B."/>
            <person name="Hibbett D."/>
            <person name="Martinez A.T."/>
            <person name="Grigoriev I.V."/>
        </authorList>
    </citation>
    <scope>NUCLEOTIDE SEQUENCE</scope>
    <source>
        <strain evidence="1">ATCC 90797</strain>
    </source>
</reference>
<accession>A0A9P6D5S0</accession>